<feature type="transmembrane region" description="Helical" evidence="2">
    <location>
        <begin position="303"/>
        <end position="324"/>
    </location>
</feature>
<evidence type="ECO:0000256" key="3">
    <source>
        <dbReference type="SAM" id="SignalP"/>
    </source>
</evidence>
<feature type="transmembrane region" description="Helical" evidence="2">
    <location>
        <begin position="376"/>
        <end position="395"/>
    </location>
</feature>
<dbReference type="InterPro" id="IPR018827">
    <property type="entry name" value="YTP1_C"/>
</dbReference>
<sequence>MQTSRATILASAALLLGSLPPIAAHGDEHSQGEHGHEAAMKPEIADFPPNYFRHPEYAGWMYAHIALLIIAWVVVLPPAIMLSVARSRYHLPAQVGFHVLNGLGLFTGFVYNQSTPDLYVTNSHHPAGWAITAISIVWTILSFATAFAAPRKQRHGQDSSVFQQHVGTEDAYQQYVDSPASYRFSSDSGNFSAGSRANSSDSIYNKDEHIPNDEHDHEDDVSAESRGFLGNGRVQRSLSSFTTRVSGTRVSAALRFGQIVLEKLLLILGFLGITTGFVVYGGLFQNREVFSGLAHYIKGGIFFWYGLLTLGRWMGAFAEFGWAWNIRPSQPLVARWKTMVPSAEFTESFVIWLYGASNVFLEHMNNWGGEWSPQDFEHVSITILFFGGGLLGMIIESRLVRDLTSATVELQKSEDPNTLDDAGFKDISGYSPAQEGGHKRWERPATYSLSLNPMPALTIMFLGMMMSGHHQNSMVSTMMHAQWGMLFTGFAMTRAVTYLMLYIKPPTSHFPSRPPSDLVAAFCLTAGGILFMNSAHDSVTAIEVNGLDAMTIFTITIGLTGIIMAWELICFTIKGWAATKEHRATRS</sequence>
<proteinExistence type="predicted"/>
<feature type="transmembrane region" description="Helical" evidence="2">
    <location>
        <begin position="95"/>
        <end position="114"/>
    </location>
</feature>
<feature type="transmembrane region" description="Helical" evidence="2">
    <location>
        <begin position="126"/>
        <end position="149"/>
    </location>
</feature>
<dbReference type="Pfam" id="PF10348">
    <property type="entry name" value="DUF2427"/>
    <property type="match status" value="1"/>
</dbReference>
<feature type="chain" id="PRO_5044235494" description="Integral membrane protein" evidence="3">
    <location>
        <begin position="25"/>
        <end position="587"/>
    </location>
</feature>
<evidence type="ECO:0000256" key="1">
    <source>
        <dbReference type="SAM" id="MobiDB-lite"/>
    </source>
</evidence>
<feature type="compositionally biased region" description="Basic and acidic residues" evidence="1">
    <location>
        <begin position="204"/>
        <end position="220"/>
    </location>
</feature>
<keyword evidence="2" id="KW-0472">Membrane</keyword>
<feature type="region of interest" description="Disordered" evidence="1">
    <location>
        <begin position="193"/>
        <end position="222"/>
    </location>
</feature>
<dbReference type="InterPro" id="IPR018825">
    <property type="entry name" value="DUF2427"/>
</dbReference>
<feature type="transmembrane region" description="Helical" evidence="2">
    <location>
        <begin position="552"/>
        <end position="573"/>
    </location>
</feature>
<dbReference type="GeneID" id="96005797"/>
<dbReference type="Proteomes" id="UP000803884">
    <property type="component" value="Unassembled WGS sequence"/>
</dbReference>
<feature type="transmembrane region" description="Helical" evidence="2">
    <location>
        <begin position="481"/>
        <end position="503"/>
    </location>
</feature>
<evidence type="ECO:0000259" key="4">
    <source>
        <dbReference type="Pfam" id="PF10348"/>
    </source>
</evidence>
<feature type="transmembrane region" description="Helical" evidence="2">
    <location>
        <begin position="515"/>
        <end position="532"/>
    </location>
</feature>
<keyword evidence="7" id="KW-1185">Reference proteome</keyword>
<evidence type="ECO:0000256" key="2">
    <source>
        <dbReference type="SAM" id="Phobius"/>
    </source>
</evidence>
<dbReference type="AlphaFoldDB" id="A0AB34KSW3"/>
<dbReference type="Pfam" id="PF10355">
    <property type="entry name" value="Ytp1"/>
    <property type="match status" value="1"/>
</dbReference>
<reference evidence="6 7" key="1">
    <citation type="journal article" date="2020" name="Microbiol. Resour. Announc.">
        <title>Draft Genome Sequence of a Cladosporium Species Isolated from the Mesophotic Ascidian Didemnum maculosum.</title>
        <authorList>
            <person name="Gioti A."/>
            <person name="Siaperas R."/>
            <person name="Nikolaivits E."/>
            <person name="Le Goff G."/>
            <person name="Ouazzani J."/>
            <person name="Kotoulas G."/>
            <person name="Topakas E."/>
        </authorList>
    </citation>
    <scope>NUCLEOTIDE SEQUENCE [LARGE SCALE GENOMIC DNA]</scope>
    <source>
        <strain evidence="6 7">TM138-S3</strain>
    </source>
</reference>
<name>A0AB34KSW3_9PEZI</name>
<feature type="domain" description="Protein YTP1-like C-terminal" evidence="5">
    <location>
        <begin position="269"/>
        <end position="574"/>
    </location>
</feature>
<gene>
    <name evidence="6" type="ORF">WHR41_04353</name>
</gene>
<evidence type="ECO:0000313" key="6">
    <source>
        <dbReference type="EMBL" id="KAL1587252.1"/>
    </source>
</evidence>
<keyword evidence="2" id="KW-0812">Transmembrane</keyword>
<accession>A0AB34KSW3</accession>
<feature type="transmembrane region" description="Helical" evidence="2">
    <location>
        <begin position="336"/>
        <end position="356"/>
    </location>
</feature>
<dbReference type="EMBL" id="JAAQHG020000011">
    <property type="protein sequence ID" value="KAL1587252.1"/>
    <property type="molecule type" value="Genomic_DNA"/>
</dbReference>
<evidence type="ECO:0008006" key="8">
    <source>
        <dbReference type="Google" id="ProtNLM"/>
    </source>
</evidence>
<feature type="transmembrane region" description="Helical" evidence="2">
    <location>
        <begin position="449"/>
        <end position="469"/>
    </location>
</feature>
<feature type="transmembrane region" description="Helical" evidence="2">
    <location>
        <begin position="264"/>
        <end position="283"/>
    </location>
</feature>
<evidence type="ECO:0000313" key="7">
    <source>
        <dbReference type="Proteomes" id="UP000803884"/>
    </source>
</evidence>
<organism evidence="6 7">
    <name type="scientific">Cladosporium halotolerans</name>
    <dbReference type="NCBI Taxonomy" id="1052096"/>
    <lineage>
        <taxon>Eukaryota</taxon>
        <taxon>Fungi</taxon>
        <taxon>Dikarya</taxon>
        <taxon>Ascomycota</taxon>
        <taxon>Pezizomycotina</taxon>
        <taxon>Dothideomycetes</taxon>
        <taxon>Dothideomycetidae</taxon>
        <taxon>Cladosporiales</taxon>
        <taxon>Cladosporiaceae</taxon>
        <taxon>Cladosporium</taxon>
    </lineage>
</organism>
<feature type="signal peptide" evidence="3">
    <location>
        <begin position="1"/>
        <end position="24"/>
    </location>
</feature>
<feature type="compositionally biased region" description="Polar residues" evidence="1">
    <location>
        <begin position="193"/>
        <end position="203"/>
    </location>
</feature>
<protein>
    <recommendedName>
        <fullName evidence="8">Integral membrane protein</fullName>
    </recommendedName>
</protein>
<feature type="transmembrane region" description="Helical" evidence="2">
    <location>
        <begin position="60"/>
        <end position="83"/>
    </location>
</feature>
<dbReference type="PANTHER" id="PTHR31685">
    <property type="entry name" value="INTEGRAL MEMBRANE PROTEIN (AFU_ORTHOLOGUE AFUA_6G12730)-RELATED"/>
    <property type="match status" value="1"/>
</dbReference>
<keyword evidence="2" id="KW-1133">Transmembrane helix</keyword>
<evidence type="ECO:0000259" key="5">
    <source>
        <dbReference type="Pfam" id="PF10355"/>
    </source>
</evidence>
<keyword evidence="3" id="KW-0732">Signal</keyword>
<dbReference type="PANTHER" id="PTHR31685:SF3">
    <property type="entry name" value="INTEGRAL MEMBRANE PROTEIN (AFU_ORTHOLOGUE AFUA_6G12730)"/>
    <property type="match status" value="1"/>
</dbReference>
<feature type="domain" description="DUF2427" evidence="4">
    <location>
        <begin position="49"/>
        <end position="145"/>
    </location>
</feature>
<dbReference type="RefSeq" id="XP_069230357.1">
    <property type="nucleotide sequence ID" value="XM_069372959.1"/>
</dbReference>
<comment type="caution">
    <text evidence="6">The sequence shown here is derived from an EMBL/GenBank/DDBJ whole genome shotgun (WGS) entry which is preliminary data.</text>
</comment>